<organism evidence="1 2">
    <name type="scientific">Sphaerodactylus townsendi</name>
    <dbReference type="NCBI Taxonomy" id="933632"/>
    <lineage>
        <taxon>Eukaryota</taxon>
        <taxon>Metazoa</taxon>
        <taxon>Chordata</taxon>
        <taxon>Craniata</taxon>
        <taxon>Vertebrata</taxon>
        <taxon>Euteleostomi</taxon>
        <taxon>Lepidosauria</taxon>
        <taxon>Squamata</taxon>
        <taxon>Bifurcata</taxon>
        <taxon>Gekkota</taxon>
        <taxon>Sphaerodactylidae</taxon>
        <taxon>Sphaerodactylus</taxon>
    </lineage>
</organism>
<evidence type="ECO:0000313" key="1">
    <source>
        <dbReference type="EMBL" id="KAH7989720.1"/>
    </source>
</evidence>
<reference evidence="1" key="1">
    <citation type="submission" date="2021-08" db="EMBL/GenBank/DDBJ databases">
        <title>The first chromosome-level gecko genome reveals the dynamic sex chromosomes of Neotropical dwarf geckos (Sphaerodactylidae: Sphaerodactylus).</title>
        <authorList>
            <person name="Pinto B.J."/>
            <person name="Keating S.E."/>
            <person name="Gamble T."/>
        </authorList>
    </citation>
    <scope>NUCLEOTIDE SEQUENCE</scope>
    <source>
        <strain evidence="1">TG3544</strain>
    </source>
</reference>
<gene>
    <name evidence="1" type="ORF">K3G42_013554</name>
</gene>
<sequence length="1166" mass="127275">MFLVLYVPVLWWSFLLLVDCQEVTTFTVQYQVPEEAQPGTMLGRLSEELDWTENSWTVGSFQLLQPSTLLPIQMDSQEGLLRTIGRLDREQLCPHRDLCIISFNVLAAKYLALIHVDVHVLDINDNGPQFPQTALELEISESVLLQTRIPLDRAVDPDAGSNGLCSYLLSPSEHFALGVTFGSDGTQQVELVVVKEVDRERYSSFLLTVTAVDHGEPPRSGSVFVRVTVLDSNDNSPTFTQSSVTVEIREDALMGTLLVNLTATDPDQGPNGEIQYSFSKHTPVEVLRTFAIESRTGCVLLQQHLDLHRKKKSTLTELGCCTSPETHLEPNPIAHPAPKLLVRVLDVNDNRPDVRVVWAGQAAVVSEAQPKDSFVGLVMLSDPDTGDNGKADCYISLGAEHFSLRRINPSSYMLLTSTPLDREILAEQNLTLLVQDRGTPSLAVTRDFVVHVGDINDNVPFFETNLYQVSVAENSIPPSALLTVRAHDADVGLNGKVTYSIPDLVVLEWVTIDAGTGEIWARTAFDAEKMASFDFVVTAEDAGQPKLSSNVSVRVTVLDTNDNFPVIVEPPVEGGRASVTVLVDMGMGHVLWPEGEKDSGLAPSVSAPLLFKISATDADSGLNGALIYNLMSSNKAGSCILDPHSGEVYLNGSSVGGLVGHEWDLEVSVSDRGEKPHCARVLVKVTFASHCEDIPDSSPITQPLSPSVVIGICLVVFLAIFLVSFMLVVSRCRREKHGNMTYNCREAEHAYSQQPKKPPKPIQKSDIHVVPVLQRGDTEQPQSGFESPPEDARVNISEIPCHMTPTLYRTLRNQRNQSLLTEQDEGFVVPAVLKVSKPPHAHKLKTPSAAEANLCASCHEDFLPEATPQHHSSSCPEADREEACSRHRILRSLVRLSMAALAEQGPAGQLALESGPVQQISQLLSLLHQGQVQPKPNHKGNKYTAKHACCRNTSPHAEELIPKKGCGSKHHDFVLLGEELENLLDSPSGLDQLTEADHTWMARLSLPLSTDYKANVVSPGALPFLPSQEAMGRDEPHTFATFGKAAGDEPAPEQPPLANSFLSEMSTLLEIILSQKANSKADVSLGLWQKLSVCSRTLEVEGAPEHPNDVRYIDEKQMSDVGGRGAIKVTWEPGLQRVEDLSQKAAQLSAGTKSWPYCEMLGAAVA</sequence>
<keyword evidence="2" id="KW-1185">Reference proteome</keyword>
<comment type="caution">
    <text evidence="1">The sequence shown here is derived from an EMBL/GenBank/DDBJ whole genome shotgun (WGS) entry which is preliminary data.</text>
</comment>
<proteinExistence type="predicted"/>
<name>A0ACB8EB02_9SAUR</name>
<accession>A0ACB8EB02</accession>
<evidence type="ECO:0000313" key="2">
    <source>
        <dbReference type="Proteomes" id="UP000827872"/>
    </source>
</evidence>
<dbReference type="EMBL" id="CM037627">
    <property type="protein sequence ID" value="KAH7989720.1"/>
    <property type="molecule type" value="Genomic_DNA"/>
</dbReference>
<dbReference type="Proteomes" id="UP000827872">
    <property type="component" value="Linkage Group LG14"/>
</dbReference>
<protein>
    <submittedName>
        <fullName evidence="1">Uncharacterized protein</fullName>
    </submittedName>
</protein>